<feature type="transmembrane region" description="Helical" evidence="6">
    <location>
        <begin position="112"/>
        <end position="134"/>
    </location>
</feature>
<keyword evidence="5 6" id="KW-0472">Membrane</keyword>
<feature type="transmembrane region" description="Helical" evidence="6">
    <location>
        <begin position="140"/>
        <end position="162"/>
    </location>
</feature>
<feature type="domain" description="Major facilitator superfamily (MFS) profile" evidence="7">
    <location>
        <begin position="1"/>
        <end position="361"/>
    </location>
</feature>
<feature type="transmembrane region" description="Helical" evidence="6">
    <location>
        <begin position="27"/>
        <end position="47"/>
    </location>
</feature>
<feature type="transmembrane region" description="Helical" evidence="6">
    <location>
        <begin position="336"/>
        <end position="357"/>
    </location>
</feature>
<protein>
    <submittedName>
        <fullName evidence="8">MFS transporter</fullName>
    </submittedName>
</protein>
<dbReference type="Proteomes" id="UP000308121">
    <property type="component" value="Unassembled WGS sequence"/>
</dbReference>
<keyword evidence="3 6" id="KW-0812">Transmembrane</keyword>
<dbReference type="PANTHER" id="PTHR43124">
    <property type="entry name" value="PURINE EFFLUX PUMP PBUE"/>
    <property type="match status" value="1"/>
</dbReference>
<dbReference type="AlphaFoldDB" id="A0A7Z8K0K8"/>
<evidence type="ECO:0000256" key="3">
    <source>
        <dbReference type="ARBA" id="ARBA00022692"/>
    </source>
</evidence>
<dbReference type="InterPro" id="IPR036259">
    <property type="entry name" value="MFS_trans_sf"/>
</dbReference>
<gene>
    <name evidence="8" type="ORF">FA014_05455</name>
</gene>
<keyword evidence="4 6" id="KW-1133">Transmembrane helix</keyword>
<sequence length="361" mass="35406">MSEFLPASLLPRIAADLDVPTGHAGQAVSVTAAAAALSALTIATVLPRADRRRVMIGLTLLAAVSDLVVVVAPNLPVLLAARVLLGVALGGFWAMAAAVASRLVPADRVGRALTVVNSGVSLATVAAVPLGTWLGEAWGWRGVFLLGAAAAVLALVVQAVTLPRIPPGSVTGVGALGAVARRPLVLGGLLAVLLVFTGHFGGFTYVRPAAQDLSGADPAVIGVVLLVLGAASVVGTAVSGPLADRAPRLGLLLFPAALGAGMLAVLTTGPSVPGLIASAALWGLGFGGVPTAVLAWGARTEPARLEQVGGLLVTVSNLGIALGAVVGGVLVDTVAVTAPMLVGGLAAVGGGVVLASLPRSR</sequence>
<dbReference type="InterPro" id="IPR020846">
    <property type="entry name" value="MFS_dom"/>
</dbReference>
<dbReference type="InterPro" id="IPR011701">
    <property type="entry name" value="MFS"/>
</dbReference>
<feature type="transmembrane region" description="Helical" evidence="6">
    <location>
        <begin position="250"/>
        <end position="269"/>
    </location>
</feature>
<dbReference type="EMBL" id="SZYE01000025">
    <property type="protein sequence ID" value="TKR25021.1"/>
    <property type="molecule type" value="Genomic_DNA"/>
</dbReference>
<feature type="transmembrane region" description="Helical" evidence="6">
    <location>
        <begin position="275"/>
        <end position="296"/>
    </location>
</feature>
<evidence type="ECO:0000313" key="9">
    <source>
        <dbReference type="Proteomes" id="UP000308121"/>
    </source>
</evidence>
<reference evidence="8 9" key="1">
    <citation type="submission" date="2019-05" db="EMBL/GenBank/DDBJ databases">
        <title>Genome sequence of Cellulomonas hominis strain CS1.</title>
        <authorList>
            <person name="Belmont J."/>
            <person name="Maclea K.S."/>
        </authorList>
    </citation>
    <scope>NUCLEOTIDE SEQUENCE [LARGE SCALE GENOMIC DNA]</scope>
    <source>
        <strain evidence="8 9">CS1</strain>
    </source>
</reference>
<dbReference type="Gene3D" id="1.20.1250.20">
    <property type="entry name" value="MFS general substrate transporter like domains"/>
    <property type="match status" value="1"/>
</dbReference>
<feature type="transmembrane region" description="Helical" evidence="6">
    <location>
        <begin position="308"/>
        <end position="330"/>
    </location>
</feature>
<evidence type="ECO:0000259" key="7">
    <source>
        <dbReference type="PROSITE" id="PS50850"/>
    </source>
</evidence>
<organism evidence="8 9">
    <name type="scientific">Cellulomonas hominis</name>
    <dbReference type="NCBI Taxonomy" id="156981"/>
    <lineage>
        <taxon>Bacteria</taxon>
        <taxon>Bacillati</taxon>
        <taxon>Actinomycetota</taxon>
        <taxon>Actinomycetes</taxon>
        <taxon>Micrococcales</taxon>
        <taxon>Cellulomonadaceae</taxon>
        <taxon>Cellulomonas</taxon>
    </lineage>
</organism>
<evidence type="ECO:0000256" key="4">
    <source>
        <dbReference type="ARBA" id="ARBA00022989"/>
    </source>
</evidence>
<feature type="transmembrane region" description="Helical" evidence="6">
    <location>
        <begin position="79"/>
        <end position="100"/>
    </location>
</feature>
<evidence type="ECO:0000256" key="1">
    <source>
        <dbReference type="ARBA" id="ARBA00004651"/>
    </source>
</evidence>
<feature type="transmembrane region" description="Helical" evidence="6">
    <location>
        <begin position="54"/>
        <end position="73"/>
    </location>
</feature>
<dbReference type="GO" id="GO:0005886">
    <property type="term" value="C:plasma membrane"/>
    <property type="evidence" value="ECO:0007669"/>
    <property type="project" value="UniProtKB-SubCell"/>
</dbReference>
<comment type="caution">
    <text evidence="8">The sequence shown here is derived from an EMBL/GenBank/DDBJ whole genome shotgun (WGS) entry which is preliminary data.</text>
</comment>
<keyword evidence="2" id="KW-1003">Cell membrane</keyword>
<dbReference type="OrthoDB" id="9814237at2"/>
<dbReference type="InterPro" id="IPR050189">
    <property type="entry name" value="MFS_Efflux_Transporters"/>
</dbReference>
<dbReference type="Pfam" id="PF07690">
    <property type="entry name" value="MFS_1"/>
    <property type="match status" value="1"/>
</dbReference>
<dbReference type="SUPFAM" id="SSF103473">
    <property type="entry name" value="MFS general substrate transporter"/>
    <property type="match status" value="1"/>
</dbReference>
<accession>A0A7Z8K0K8</accession>
<evidence type="ECO:0000256" key="2">
    <source>
        <dbReference type="ARBA" id="ARBA00022475"/>
    </source>
</evidence>
<dbReference type="CDD" id="cd17324">
    <property type="entry name" value="MFS_NepI_like"/>
    <property type="match status" value="1"/>
</dbReference>
<dbReference type="PROSITE" id="PS50850">
    <property type="entry name" value="MFS"/>
    <property type="match status" value="1"/>
</dbReference>
<proteinExistence type="predicted"/>
<dbReference type="GO" id="GO:0022857">
    <property type="term" value="F:transmembrane transporter activity"/>
    <property type="evidence" value="ECO:0007669"/>
    <property type="project" value="InterPro"/>
</dbReference>
<comment type="subcellular location">
    <subcellularLocation>
        <location evidence="1">Cell membrane</location>
        <topology evidence="1">Multi-pass membrane protein</topology>
    </subcellularLocation>
</comment>
<evidence type="ECO:0000313" key="8">
    <source>
        <dbReference type="EMBL" id="TKR25021.1"/>
    </source>
</evidence>
<evidence type="ECO:0000256" key="5">
    <source>
        <dbReference type="ARBA" id="ARBA00023136"/>
    </source>
</evidence>
<dbReference type="PANTHER" id="PTHR43124:SF5">
    <property type="entry name" value="PURINE RIBONUCLEOSIDE EFFLUX PUMP NEPI"/>
    <property type="match status" value="1"/>
</dbReference>
<evidence type="ECO:0000256" key="6">
    <source>
        <dbReference type="SAM" id="Phobius"/>
    </source>
</evidence>
<feature type="transmembrane region" description="Helical" evidence="6">
    <location>
        <begin position="183"/>
        <end position="206"/>
    </location>
</feature>
<name>A0A7Z8K0K8_9CELL</name>
<feature type="transmembrane region" description="Helical" evidence="6">
    <location>
        <begin position="218"/>
        <end position="238"/>
    </location>
</feature>